<gene>
    <name evidence="2" type="ORF">PGQ11_011754</name>
</gene>
<evidence type="ECO:0000313" key="2">
    <source>
        <dbReference type="EMBL" id="KAK8855842.1"/>
    </source>
</evidence>
<protein>
    <submittedName>
        <fullName evidence="2">Uncharacterized protein</fullName>
    </submittedName>
</protein>
<dbReference type="EMBL" id="JAPCWZ010000007">
    <property type="protein sequence ID" value="KAK8855842.1"/>
    <property type="molecule type" value="Genomic_DNA"/>
</dbReference>
<proteinExistence type="predicted"/>
<dbReference type="Proteomes" id="UP001390339">
    <property type="component" value="Unassembled WGS sequence"/>
</dbReference>
<accession>A0ABR2I1E4</accession>
<feature type="compositionally biased region" description="Basic and acidic residues" evidence="1">
    <location>
        <begin position="108"/>
        <end position="117"/>
    </location>
</feature>
<feature type="region of interest" description="Disordered" evidence="1">
    <location>
        <begin position="71"/>
        <end position="159"/>
    </location>
</feature>
<evidence type="ECO:0000313" key="3">
    <source>
        <dbReference type="Proteomes" id="UP001390339"/>
    </source>
</evidence>
<sequence length="283" mass="31824">MASLPPYRSTPIPNYDPVLIQRHRDPVHHMIGHAYNQPVSTTSSHLSDAMGTYRVPRTYTEMPVFMEGVRYRDASSAGPTRRPARSSSGQPQMHDAPHSLRGSMVESAEAKPGAEVRHRSKAEPGVVSRGAASPLRASQQQHSKRHRITTGQPKVIQGSISPRQAKRISFDPVIEVIHVPSTVSNQHRRRRQITHQRDSFTLLSTIPPRAPELERLSTPELDPLPPSVHSFCDCCSHPRAHKYPSSRQEKLEAQMMEAKAYIARTSQKPSRIEYQSEDFVLFP</sequence>
<name>A0ABR2I1E4_9PEZI</name>
<keyword evidence="3" id="KW-1185">Reference proteome</keyword>
<organism evidence="2 3">
    <name type="scientific">Apiospora arundinis</name>
    <dbReference type="NCBI Taxonomy" id="335852"/>
    <lineage>
        <taxon>Eukaryota</taxon>
        <taxon>Fungi</taxon>
        <taxon>Dikarya</taxon>
        <taxon>Ascomycota</taxon>
        <taxon>Pezizomycotina</taxon>
        <taxon>Sordariomycetes</taxon>
        <taxon>Xylariomycetidae</taxon>
        <taxon>Amphisphaeriales</taxon>
        <taxon>Apiosporaceae</taxon>
        <taxon>Apiospora</taxon>
    </lineage>
</organism>
<comment type="caution">
    <text evidence="2">The sequence shown here is derived from an EMBL/GenBank/DDBJ whole genome shotgun (WGS) entry which is preliminary data.</text>
</comment>
<reference evidence="2 3" key="1">
    <citation type="journal article" date="2024" name="IMA Fungus">
        <title>Apiospora arundinis, a panoply of carbohydrate-active enzymes and secondary metabolites.</title>
        <authorList>
            <person name="Sorensen T."/>
            <person name="Petersen C."/>
            <person name="Muurmann A.T."/>
            <person name="Christiansen J.V."/>
            <person name="Brundto M.L."/>
            <person name="Overgaard C.K."/>
            <person name="Boysen A.T."/>
            <person name="Wollenberg R.D."/>
            <person name="Larsen T.O."/>
            <person name="Sorensen J.L."/>
            <person name="Nielsen K.L."/>
            <person name="Sondergaard T.E."/>
        </authorList>
    </citation>
    <scope>NUCLEOTIDE SEQUENCE [LARGE SCALE GENOMIC DNA]</scope>
    <source>
        <strain evidence="2 3">AAU 773</strain>
    </source>
</reference>
<evidence type="ECO:0000256" key="1">
    <source>
        <dbReference type="SAM" id="MobiDB-lite"/>
    </source>
</evidence>